<organism evidence="1 2">
    <name type="scientific">Faecousia intestinalis</name>
    <dbReference type="NCBI Taxonomy" id="3133167"/>
    <lineage>
        <taxon>Bacteria</taxon>
        <taxon>Bacillati</taxon>
        <taxon>Bacillota</taxon>
        <taxon>Clostridia</taxon>
        <taxon>Eubacteriales</taxon>
        <taxon>Oscillospiraceae</taxon>
        <taxon>Faecousia</taxon>
    </lineage>
</organism>
<dbReference type="RefSeq" id="WP_349135366.1">
    <property type="nucleotide sequence ID" value="NZ_JBBMFF010000179.1"/>
</dbReference>
<dbReference type="InterPro" id="IPR024232">
    <property type="entry name" value="SpoIIIAH"/>
</dbReference>
<dbReference type="Pfam" id="PF12685">
    <property type="entry name" value="SpoIIIAH"/>
    <property type="match status" value="1"/>
</dbReference>
<dbReference type="InterPro" id="IPR038503">
    <property type="entry name" value="SpoIIIAH_sf"/>
</dbReference>
<dbReference type="EMBL" id="JBBMFF010000179">
    <property type="protein sequence ID" value="MEQ2510685.1"/>
    <property type="molecule type" value="Genomic_DNA"/>
</dbReference>
<accession>A0ABV1G5J5</accession>
<evidence type="ECO:0000313" key="2">
    <source>
        <dbReference type="Proteomes" id="UP001491552"/>
    </source>
</evidence>
<dbReference type="Proteomes" id="UP001491552">
    <property type="component" value="Unassembled WGS sequence"/>
</dbReference>
<dbReference type="Gene3D" id="1.10.287.4300">
    <property type="entry name" value="Stage III sporulation protein AH-like"/>
    <property type="match status" value="1"/>
</dbReference>
<protein>
    <submittedName>
        <fullName evidence="1">SpoIIIAH-like family protein</fullName>
    </submittedName>
</protein>
<gene>
    <name evidence="1" type="ORF">WMO66_05390</name>
</gene>
<name>A0ABV1G5J5_9FIRM</name>
<comment type="caution">
    <text evidence="1">The sequence shown here is derived from an EMBL/GenBank/DDBJ whole genome shotgun (WGS) entry which is preliminary data.</text>
</comment>
<evidence type="ECO:0000313" key="1">
    <source>
        <dbReference type="EMBL" id="MEQ2510685.1"/>
    </source>
</evidence>
<keyword evidence="2" id="KW-1185">Reference proteome</keyword>
<reference evidence="1 2" key="1">
    <citation type="submission" date="2024-03" db="EMBL/GenBank/DDBJ databases">
        <title>Human intestinal bacterial collection.</title>
        <authorList>
            <person name="Pauvert C."/>
            <person name="Hitch T.C.A."/>
            <person name="Clavel T."/>
        </authorList>
    </citation>
    <scope>NUCLEOTIDE SEQUENCE [LARGE SCALE GENOMIC DNA]</scope>
    <source>
        <strain evidence="1 2">CLA-AA-H192</strain>
    </source>
</reference>
<proteinExistence type="predicted"/>
<sequence>MKKTWKRNLIAAGVLLVVCAGIYLNWYAGHSAADLTETLDAGKILDDTTLVLQQEQGDALVTPVQQTGTQAEYFAQMRLSRQTARDEAVELLQETIAYADGDAASSAKLEGIISDALAESQIESLIVAKGYQDCVAYISEDGISVAVAAPEDGLTQSDVALLSDIVLSQTSCKLSDIRVIGVEPEKGQ</sequence>